<protein>
    <recommendedName>
        <fullName evidence="3">Cobalamin-independent methionine synthase MetE C-terminal/archaeal domain-containing protein</fullName>
    </recommendedName>
</protein>
<dbReference type="Gene3D" id="3.20.20.210">
    <property type="match status" value="1"/>
</dbReference>
<evidence type="ECO:0000313" key="1">
    <source>
        <dbReference type="EMBL" id="KZM70428.1"/>
    </source>
</evidence>
<keyword evidence="2" id="KW-1185">Reference proteome</keyword>
<reference evidence="1 2" key="1">
    <citation type="submission" date="2016-04" db="EMBL/GenBank/DDBJ databases">
        <authorList>
            <person name="Evans L.H."/>
            <person name="Alamgir A."/>
            <person name="Owens N."/>
            <person name="Weber N.D."/>
            <person name="Virtaneva K."/>
            <person name="Barbian K."/>
            <person name="Babar A."/>
            <person name="Rosenke K."/>
        </authorList>
    </citation>
    <scope>NUCLEOTIDE SEQUENCE [LARGE SCALE GENOMIC DNA]</scope>
    <source>
        <strain evidence="1 2">IFM 0406</strain>
    </source>
</reference>
<accession>A0A161XB96</accession>
<comment type="caution">
    <text evidence="1">The sequence shown here is derived from an EMBL/GenBank/DDBJ whole genome shotgun (WGS) entry which is preliminary data.</text>
</comment>
<name>A0A161XB96_9NOCA</name>
<dbReference type="STRING" id="455432.AWN90_03875"/>
<dbReference type="OrthoDB" id="4504900at2"/>
<organism evidence="1 2">
    <name type="scientific">Nocardia terpenica</name>
    <dbReference type="NCBI Taxonomy" id="455432"/>
    <lineage>
        <taxon>Bacteria</taxon>
        <taxon>Bacillati</taxon>
        <taxon>Actinomycetota</taxon>
        <taxon>Actinomycetes</taxon>
        <taxon>Mycobacteriales</taxon>
        <taxon>Nocardiaceae</taxon>
        <taxon>Nocardia</taxon>
    </lineage>
</organism>
<evidence type="ECO:0008006" key="3">
    <source>
        <dbReference type="Google" id="ProtNLM"/>
    </source>
</evidence>
<sequence length="371" mass="39732">MTTRVHFVGSLPAALRTSHSEVLEWFVKHAGRQQLTAVPCDLDPGWLIAYLRELATRTEVLELTHSNGAADYADYDHIPTLRPRTGVTLEPADLAMDRIAAIGDIVGEYRALQHLRPELEHTRVQISQPNPLDMSLFAFAGSCVAEGLQIGPGLHHLGQLATAMRLLPVVTEAVLEEMERVVAAHGDGIVWQVESPVALLSMVKAVELRARWAVTGRIARQLADLLARADRIGAATSLHLCYGDHEHQALLAPRDLAPAVVLLNAVALRLRRSRTPLPVVHIPCAHGAEPAPLDPEFYAPLHRLDPGWTVIAGVVSAASIPASIHALGLFEEAAGRPAYAVATACGLGRCTVETAERAAAATAATAASRDA</sequence>
<gene>
    <name evidence="1" type="ORF">AWN90_03875</name>
</gene>
<dbReference type="SUPFAM" id="SSF51726">
    <property type="entry name" value="UROD/MetE-like"/>
    <property type="match status" value="1"/>
</dbReference>
<dbReference type="Proteomes" id="UP000076512">
    <property type="component" value="Unassembled WGS sequence"/>
</dbReference>
<evidence type="ECO:0000313" key="2">
    <source>
        <dbReference type="Proteomes" id="UP000076512"/>
    </source>
</evidence>
<dbReference type="EMBL" id="LWGR01000015">
    <property type="protein sequence ID" value="KZM70428.1"/>
    <property type="molecule type" value="Genomic_DNA"/>
</dbReference>
<dbReference type="AlphaFoldDB" id="A0A161XB96"/>
<proteinExistence type="predicted"/>
<dbReference type="RefSeq" id="WP_067577719.1">
    <property type="nucleotide sequence ID" value="NZ_JABMCZ010000003.1"/>
</dbReference>
<dbReference type="InterPro" id="IPR038071">
    <property type="entry name" value="UROD/MetE-like_sf"/>
</dbReference>